<proteinExistence type="predicted"/>
<organism evidence="1">
    <name type="scientific">Glycine max</name>
    <name type="common">Soybean</name>
    <name type="synonym">Glycine hispida</name>
    <dbReference type="NCBI Taxonomy" id="3847"/>
    <lineage>
        <taxon>Eukaryota</taxon>
        <taxon>Viridiplantae</taxon>
        <taxon>Streptophyta</taxon>
        <taxon>Embryophyta</taxon>
        <taxon>Tracheophyta</taxon>
        <taxon>Spermatophyta</taxon>
        <taxon>Magnoliopsida</taxon>
        <taxon>eudicotyledons</taxon>
        <taxon>Gunneridae</taxon>
        <taxon>Pentapetalae</taxon>
        <taxon>rosids</taxon>
        <taxon>fabids</taxon>
        <taxon>Fabales</taxon>
        <taxon>Fabaceae</taxon>
        <taxon>Papilionoideae</taxon>
        <taxon>50 kb inversion clade</taxon>
        <taxon>NPAAA clade</taxon>
        <taxon>indigoferoid/millettioid clade</taxon>
        <taxon>Phaseoleae</taxon>
        <taxon>Glycine</taxon>
        <taxon>Glycine subgen. Soja</taxon>
    </lineage>
</organism>
<dbReference type="AlphaFoldDB" id="A0A0R0HCM8"/>
<reference evidence="1 2" key="1">
    <citation type="journal article" date="2010" name="Nature">
        <title>Genome sequence of the palaeopolyploid soybean.</title>
        <authorList>
            <person name="Schmutz J."/>
            <person name="Cannon S.B."/>
            <person name="Schlueter J."/>
            <person name="Ma J."/>
            <person name="Mitros T."/>
            <person name="Nelson W."/>
            <person name="Hyten D.L."/>
            <person name="Song Q."/>
            <person name="Thelen J.J."/>
            <person name="Cheng J."/>
            <person name="Xu D."/>
            <person name="Hellsten U."/>
            <person name="May G.D."/>
            <person name="Yu Y."/>
            <person name="Sakurai T."/>
            <person name="Umezawa T."/>
            <person name="Bhattacharyya M.K."/>
            <person name="Sandhu D."/>
            <person name="Valliyodan B."/>
            <person name="Lindquist E."/>
            <person name="Peto M."/>
            <person name="Grant D."/>
            <person name="Shu S."/>
            <person name="Goodstein D."/>
            <person name="Barry K."/>
            <person name="Futrell-Griggs M."/>
            <person name="Abernathy B."/>
            <person name="Du J."/>
            <person name="Tian Z."/>
            <person name="Zhu L."/>
            <person name="Gill N."/>
            <person name="Joshi T."/>
            <person name="Libault M."/>
            <person name="Sethuraman A."/>
            <person name="Zhang X.-C."/>
            <person name="Shinozaki K."/>
            <person name="Nguyen H.T."/>
            <person name="Wing R.A."/>
            <person name="Cregan P."/>
            <person name="Specht J."/>
            <person name="Grimwood J."/>
            <person name="Rokhsar D."/>
            <person name="Stacey G."/>
            <person name="Shoemaker R.C."/>
            <person name="Jackson S.A."/>
        </authorList>
    </citation>
    <scope>NUCLEOTIDE SEQUENCE</scope>
    <source>
        <strain evidence="2">cv. Williams 82</strain>
        <tissue evidence="1">Callus</tissue>
    </source>
</reference>
<evidence type="ECO:0000313" key="2">
    <source>
        <dbReference type="EnsemblPlants" id="KRH25539"/>
    </source>
</evidence>
<reference evidence="1" key="3">
    <citation type="submission" date="2018-07" db="EMBL/GenBank/DDBJ databases">
        <title>WGS assembly of Glycine max.</title>
        <authorList>
            <person name="Schmutz J."/>
            <person name="Cannon S."/>
            <person name="Schlueter J."/>
            <person name="Ma J."/>
            <person name="Mitros T."/>
            <person name="Nelson W."/>
            <person name="Hyten D."/>
            <person name="Song Q."/>
            <person name="Thelen J."/>
            <person name="Cheng J."/>
            <person name="Xu D."/>
            <person name="Hellsten U."/>
            <person name="May G."/>
            <person name="Yu Y."/>
            <person name="Sakurai T."/>
            <person name="Umezawa T."/>
            <person name="Bhattacharyya M."/>
            <person name="Sandhu D."/>
            <person name="Valliyodan B."/>
            <person name="Lindquist E."/>
            <person name="Peto M."/>
            <person name="Grant D."/>
            <person name="Shu S."/>
            <person name="Goodstein D."/>
            <person name="Barry K."/>
            <person name="Futrell-Griggs M."/>
            <person name="Abernathy B."/>
            <person name="Du J."/>
            <person name="Tian Z."/>
            <person name="Zhu L."/>
            <person name="Gill N."/>
            <person name="Joshi T."/>
            <person name="Libault M."/>
            <person name="Sethuraman A."/>
            <person name="Zhang X."/>
            <person name="Shinozaki K."/>
            <person name="Nguyen H."/>
            <person name="Wing R."/>
            <person name="Cregan P."/>
            <person name="Specht J."/>
            <person name="Grimwood J."/>
            <person name="Rokhsar D."/>
            <person name="Stacey G."/>
            <person name="Shoemaker R."/>
            <person name="Jackson S."/>
        </authorList>
    </citation>
    <scope>NUCLEOTIDE SEQUENCE</scope>
    <source>
        <tissue evidence="1">Callus</tissue>
    </source>
</reference>
<accession>A0A0R0HCM8</accession>
<gene>
    <name evidence="1" type="ORF">GLYMA_12G110200</name>
</gene>
<dbReference type="Gramene" id="KRH25539">
    <property type="protein sequence ID" value="KRH25539"/>
    <property type="gene ID" value="GLYMA_12G110200"/>
</dbReference>
<dbReference type="Proteomes" id="UP000008827">
    <property type="component" value="Chromosome 12"/>
</dbReference>
<evidence type="ECO:0000313" key="1">
    <source>
        <dbReference type="EMBL" id="KRH25539.1"/>
    </source>
</evidence>
<reference evidence="2" key="2">
    <citation type="submission" date="2018-02" db="UniProtKB">
        <authorList>
            <consortium name="EnsemblPlants"/>
        </authorList>
    </citation>
    <scope>IDENTIFICATION</scope>
    <source>
        <strain evidence="2">Williams 82</strain>
    </source>
</reference>
<sequence>MYMLKEKIIFLLLHTYAFLNRHQHNRYAITQKPLRCHLICVSRKLKKFQQQKIQNGGFVVVKHDEWGRFPLCHSEEGMEKVKGKWR</sequence>
<keyword evidence="3" id="KW-1185">Reference proteome</keyword>
<dbReference type="EnsemblPlants" id="KRH25539">
    <property type="protein sequence ID" value="KRH25539"/>
    <property type="gene ID" value="GLYMA_12G110200"/>
</dbReference>
<name>A0A0R0HCM8_SOYBN</name>
<protein>
    <submittedName>
        <fullName evidence="1 2">Uncharacterized protein</fullName>
    </submittedName>
</protein>
<evidence type="ECO:0000313" key="3">
    <source>
        <dbReference type="Proteomes" id="UP000008827"/>
    </source>
</evidence>
<dbReference type="InParanoid" id="A0A0R0HCM8"/>
<dbReference type="EMBL" id="CM000845">
    <property type="protein sequence ID" value="KRH25539.1"/>
    <property type="molecule type" value="Genomic_DNA"/>
</dbReference>